<protein>
    <submittedName>
        <fullName evidence="1">Uncharacterized protein</fullName>
    </submittedName>
</protein>
<dbReference type="EMBL" id="JARBHB010000003">
    <property type="protein sequence ID" value="KAJ8889394.1"/>
    <property type="molecule type" value="Genomic_DNA"/>
</dbReference>
<comment type="caution">
    <text evidence="1">The sequence shown here is derived from an EMBL/GenBank/DDBJ whole genome shotgun (WGS) entry which is preliminary data.</text>
</comment>
<evidence type="ECO:0000313" key="1">
    <source>
        <dbReference type="EMBL" id="KAJ8889394.1"/>
    </source>
</evidence>
<proteinExistence type="predicted"/>
<name>A0ABQ9HYE6_9NEOP</name>
<organism evidence="1 2">
    <name type="scientific">Dryococelus australis</name>
    <dbReference type="NCBI Taxonomy" id="614101"/>
    <lineage>
        <taxon>Eukaryota</taxon>
        <taxon>Metazoa</taxon>
        <taxon>Ecdysozoa</taxon>
        <taxon>Arthropoda</taxon>
        <taxon>Hexapoda</taxon>
        <taxon>Insecta</taxon>
        <taxon>Pterygota</taxon>
        <taxon>Neoptera</taxon>
        <taxon>Polyneoptera</taxon>
        <taxon>Phasmatodea</taxon>
        <taxon>Verophasmatodea</taxon>
        <taxon>Anareolatae</taxon>
        <taxon>Phasmatidae</taxon>
        <taxon>Eurycanthinae</taxon>
        <taxon>Dryococelus</taxon>
    </lineage>
</organism>
<dbReference type="Proteomes" id="UP001159363">
    <property type="component" value="Chromosome 3"/>
</dbReference>
<gene>
    <name evidence="1" type="ORF">PR048_008893</name>
</gene>
<sequence length="172" mass="20622">MFDCKNYIKTRRRRKENAKQRAASFSYFVRDGNRRMKVCRTAFMSMHGIRQKRLFRITTLLLKGDTPKTKEVPFLIQERHQKISQNFLSDHIWSFPLKVTYYVGQDVKYLDTLLSIVTLHNLFVTKYSECGNTYIIYRAYFVYNFNYRFGRLQIDVSSTFEELTAKLKSAYQ</sequence>
<accession>A0ABQ9HYE6</accession>
<reference evidence="1 2" key="1">
    <citation type="submission" date="2023-02" db="EMBL/GenBank/DDBJ databases">
        <title>LHISI_Scaffold_Assembly.</title>
        <authorList>
            <person name="Stuart O.P."/>
            <person name="Cleave R."/>
            <person name="Magrath M.J.L."/>
            <person name="Mikheyev A.S."/>
        </authorList>
    </citation>
    <scope>NUCLEOTIDE SEQUENCE [LARGE SCALE GENOMIC DNA]</scope>
    <source>
        <strain evidence="1">Daus_M_001</strain>
        <tissue evidence="1">Leg muscle</tissue>
    </source>
</reference>
<keyword evidence="2" id="KW-1185">Reference proteome</keyword>
<evidence type="ECO:0000313" key="2">
    <source>
        <dbReference type="Proteomes" id="UP001159363"/>
    </source>
</evidence>